<sequence length="268" mass="30783">MRNQLQWRIGTSFEHNSSPRSKDWEEQQEAQVATAKAEEEELTEQDHEAVVCAIRESYKGKWLKELEQDEQWIPVIEFVKKKEGAVIKNATTPGHLRFQCLDGCLVGAKLSAIKDVTFPGAFAKEPIGIVWKAWVAASIFSRSDLDLSKKIRFYRQGAICLDENALKPILRLAYEKCTAWTEFICTTERIQEHEKVERFAIERMYDEARQALKNELEEETRATRPQKEGPTGFAAPERAAAMENDGVREGLHTVVARIFKELREKLNE</sequence>
<accession>A0A0B1TKN0</accession>
<proteinExistence type="predicted"/>
<evidence type="ECO:0000256" key="1">
    <source>
        <dbReference type="SAM" id="MobiDB-lite"/>
    </source>
</evidence>
<dbReference type="Proteomes" id="UP000053660">
    <property type="component" value="Unassembled WGS sequence"/>
</dbReference>
<evidence type="ECO:0000313" key="3">
    <source>
        <dbReference type="Proteomes" id="UP000053660"/>
    </source>
</evidence>
<reference evidence="2 3" key="1">
    <citation type="submission" date="2014-03" db="EMBL/GenBank/DDBJ databases">
        <title>Draft genome of the hookworm Oesophagostomum dentatum.</title>
        <authorList>
            <person name="Mitreva M."/>
        </authorList>
    </citation>
    <scope>NUCLEOTIDE SEQUENCE [LARGE SCALE GENOMIC DNA]</scope>
    <source>
        <strain evidence="2 3">OD-Hann</strain>
    </source>
</reference>
<evidence type="ECO:0000313" key="2">
    <source>
        <dbReference type="EMBL" id="KHJ98093.1"/>
    </source>
</evidence>
<feature type="compositionally biased region" description="Basic and acidic residues" evidence="1">
    <location>
        <begin position="216"/>
        <end position="227"/>
    </location>
</feature>
<protein>
    <submittedName>
        <fullName evidence="2">Uncharacterized protein</fullName>
    </submittedName>
</protein>
<feature type="region of interest" description="Disordered" evidence="1">
    <location>
        <begin position="216"/>
        <end position="235"/>
    </location>
</feature>
<dbReference type="OrthoDB" id="5868972at2759"/>
<keyword evidence="3" id="KW-1185">Reference proteome</keyword>
<dbReference type="AlphaFoldDB" id="A0A0B1TKN0"/>
<feature type="region of interest" description="Disordered" evidence="1">
    <location>
        <begin position="1"/>
        <end position="41"/>
    </location>
</feature>
<dbReference type="EMBL" id="KN549357">
    <property type="protein sequence ID" value="KHJ98093.1"/>
    <property type="molecule type" value="Genomic_DNA"/>
</dbReference>
<gene>
    <name evidence="2" type="ORF">OESDEN_01922</name>
</gene>
<organism evidence="2 3">
    <name type="scientific">Oesophagostomum dentatum</name>
    <name type="common">Nodular worm</name>
    <dbReference type="NCBI Taxonomy" id="61180"/>
    <lineage>
        <taxon>Eukaryota</taxon>
        <taxon>Metazoa</taxon>
        <taxon>Ecdysozoa</taxon>
        <taxon>Nematoda</taxon>
        <taxon>Chromadorea</taxon>
        <taxon>Rhabditida</taxon>
        <taxon>Rhabditina</taxon>
        <taxon>Rhabditomorpha</taxon>
        <taxon>Strongyloidea</taxon>
        <taxon>Strongylidae</taxon>
        <taxon>Oesophagostomum</taxon>
    </lineage>
</organism>
<name>A0A0B1TKN0_OESDE</name>